<dbReference type="EMBL" id="CP149822">
    <property type="protein sequence ID" value="WZN43863.1"/>
    <property type="molecule type" value="Genomic_DNA"/>
</dbReference>
<dbReference type="InterPro" id="IPR029030">
    <property type="entry name" value="Caspase-like_dom_sf"/>
</dbReference>
<gene>
    <name evidence="3" type="primary">porU</name>
    <name evidence="3" type="ORF">WJU16_10760</name>
</gene>
<dbReference type="NCBIfam" id="TIGR04183">
    <property type="entry name" value="Por_Secre_tail"/>
    <property type="match status" value="1"/>
</dbReference>
<dbReference type="Pfam" id="PF01364">
    <property type="entry name" value="Peptidase_C25"/>
    <property type="match status" value="1"/>
</dbReference>
<dbReference type="Gene3D" id="2.60.40.4070">
    <property type="match status" value="1"/>
</dbReference>
<protein>
    <submittedName>
        <fullName evidence="3">Type IX secretion system sortase PorU</fullName>
    </submittedName>
</protein>
<dbReference type="NCBIfam" id="NF033707">
    <property type="entry name" value="T9SS_sortase"/>
    <property type="match status" value="1"/>
</dbReference>
<dbReference type="SUPFAM" id="SSF52129">
    <property type="entry name" value="Caspase-like"/>
    <property type="match status" value="1"/>
</dbReference>
<accession>A0ABZ2YX13</accession>
<organism evidence="3 4">
    <name type="scientific">Chitinophaga pollutisoli</name>
    <dbReference type="NCBI Taxonomy" id="3133966"/>
    <lineage>
        <taxon>Bacteria</taxon>
        <taxon>Pseudomonadati</taxon>
        <taxon>Bacteroidota</taxon>
        <taxon>Chitinophagia</taxon>
        <taxon>Chitinophagales</taxon>
        <taxon>Chitinophagaceae</taxon>
        <taxon>Chitinophaga</taxon>
    </lineage>
</organism>
<proteinExistence type="predicted"/>
<sequence>MHGQAPAQMLIISPPAFQPQAEKLAAWRREHTGLSVACVPTTLIWNEFGSGIAEPAALRDFLKMHYDRKSLRFVLLMGRADYQYKKADPEKVPVWQSPASLHGLNTHPTDDFYGFLDDSDDISRPGSLLDVAVGRLPVTTTEESEAVVNKIIRYESPRTFGAWRQELTFAADDEDGNLHFEDAEMVAEMVAEETPGFHIQKIYLDAFPQVSSSSGSRYPAVNDAIRQRMNAGNLIWNYSGHGSALRLAEEAVLSEASAAEWENSDRPPLLITATCDFGPYDQPEISPLGGQLLLRETGGAIALLTTTRAVLAASNKVMNANYFREALRPNASGKMPLLGEGAMRAKNATYAQSGDVVNNRKFQLLGDPAMAIAFPQQRVFLDSVNGQPANGADSLKALGFYRLSGSVRDAGGSVMMNFNGRVSITVHDAPGIKYTRANDPGSRQAAFGEDDRVLYRGTDTVIAGRFATGFVVPKDMSQSGASAVMRFYAQSAGADAGGAWRGMRLSGTAADVQPDGEGPEIGAWMDHRGFRDGGHTSSSPTLLLHLKDISGINATGNGTGHDLTAVLDDSTQFFILNNYYTALPGTWREGEVIFPMAGLSPGRHTLTIRAWDTRNNSATRTLHFVVGGEEEGGRAWVYPNPARGFTRFMVDIPWENVDVSAVISIFTAAGQPVRQIRGTINTSNGRFGDIPWNADASSGARLTPGIYFFQISLSKKEGGQRIHGGKMILY</sequence>
<dbReference type="Gene3D" id="3.40.50.1460">
    <property type="match status" value="1"/>
</dbReference>
<keyword evidence="1" id="KW-0732">Signal</keyword>
<dbReference type="InterPro" id="IPR001769">
    <property type="entry name" value="Gingipain"/>
</dbReference>
<dbReference type="Proteomes" id="UP001485459">
    <property type="component" value="Chromosome"/>
</dbReference>
<feature type="domain" description="Gingipain" evidence="2">
    <location>
        <begin position="9"/>
        <end position="371"/>
    </location>
</feature>
<dbReference type="RefSeq" id="WP_341838658.1">
    <property type="nucleotide sequence ID" value="NZ_CP149822.1"/>
</dbReference>
<evidence type="ECO:0000313" key="4">
    <source>
        <dbReference type="Proteomes" id="UP001485459"/>
    </source>
</evidence>
<keyword evidence="4" id="KW-1185">Reference proteome</keyword>
<reference evidence="4" key="1">
    <citation type="submission" date="2024-03" db="EMBL/GenBank/DDBJ databases">
        <title>Chitinophaga horti sp. nov., isolated from garden soil.</title>
        <authorList>
            <person name="Lee D.S."/>
            <person name="Han D.M."/>
            <person name="Baek J.H."/>
            <person name="Choi D.G."/>
            <person name="Jeon J.H."/>
            <person name="Jeon C.O."/>
        </authorList>
    </citation>
    <scope>NUCLEOTIDE SEQUENCE [LARGE SCALE GENOMIC DNA]</scope>
    <source>
        <strain evidence="4">GPA1</strain>
    </source>
</reference>
<name>A0ABZ2YX13_9BACT</name>
<dbReference type="InterPro" id="IPR026444">
    <property type="entry name" value="Secre_tail"/>
</dbReference>
<evidence type="ECO:0000256" key="1">
    <source>
        <dbReference type="ARBA" id="ARBA00022729"/>
    </source>
</evidence>
<dbReference type="InterPro" id="IPR029031">
    <property type="entry name" value="Gingipain_N_sf"/>
</dbReference>
<dbReference type="Gene3D" id="3.40.50.10390">
    <property type="entry name" value="Gingipain r, domain 1"/>
    <property type="match status" value="1"/>
</dbReference>
<dbReference type="CDD" id="cd02258">
    <property type="entry name" value="Peptidase_C25_N"/>
    <property type="match status" value="1"/>
</dbReference>
<evidence type="ECO:0000259" key="2">
    <source>
        <dbReference type="Pfam" id="PF01364"/>
    </source>
</evidence>
<evidence type="ECO:0000313" key="3">
    <source>
        <dbReference type="EMBL" id="WZN43863.1"/>
    </source>
</evidence>